<keyword evidence="1" id="KW-1133">Transmembrane helix</keyword>
<protein>
    <submittedName>
        <fullName evidence="2">DUF2273 domain-containing protein</fullName>
    </submittedName>
</protein>
<comment type="caution">
    <text evidence="2">The sequence shown here is derived from an EMBL/GenBank/DDBJ whole genome shotgun (WGS) entry which is preliminary data.</text>
</comment>
<dbReference type="EMBL" id="JAENBO010000002">
    <property type="protein sequence ID" value="MBJ8325752.1"/>
    <property type="molecule type" value="Genomic_DNA"/>
</dbReference>
<keyword evidence="3" id="KW-1185">Reference proteome</keyword>
<evidence type="ECO:0000313" key="3">
    <source>
        <dbReference type="Proteomes" id="UP000653045"/>
    </source>
</evidence>
<keyword evidence="1" id="KW-0472">Membrane</keyword>
<sequence length="63" mass="7049">MELFEKYKYPILGGVVGLLMAVFIISVGFFKTLLLLICIGLGAFVGFYLKTTGLLDKFINKNR</sequence>
<accession>A0ABS0ZIH4</accession>
<gene>
    <name evidence="2" type="ORF">JHK62_03525</name>
</gene>
<dbReference type="RefSeq" id="WP_199575315.1">
    <property type="nucleotide sequence ID" value="NZ_JAENBO010000002.1"/>
</dbReference>
<reference evidence="2 3" key="1">
    <citation type="journal article" date="2021" name="Int. J. Syst. Evol. Microbiol.">
        <title>Streptococcus vicugnae sp. nov., isolated from faeces of alpacas (Vicugna pacos) and cattle (Bos taurus), Streptococcus zalophi sp. nov., and Streptococcus pacificus sp. nov., isolated from respiratory tract of California sea lions (Zalophus californianus).</title>
        <authorList>
            <person name="Volokhov D.V."/>
            <person name="Zagorodnyaya T.A."/>
            <person name="Shen Z."/>
            <person name="Blom J."/>
            <person name="Furtak V.A."/>
            <person name="Eisenberg T."/>
            <person name="Fan P."/>
            <person name="Jeong K.C."/>
            <person name="Gao Y."/>
            <person name="Zhang S."/>
            <person name="Amselle M."/>
        </authorList>
    </citation>
    <scope>NUCLEOTIDE SEQUENCE [LARGE SCALE GENOMIC DNA]</scope>
    <source>
        <strain evidence="2 3">CSL7591</strain>
    </source>
</reference>
<proteinExistence type="predicted"/>
<evidence type="ECO:0000256" key="1">
    <source>
        <dbReference type="SAM" id="Phobius"/>
    </source>
</evidence>
<name>A0ABS0ZIH4_9STRE</name>
<dbReference type="InterPro" id="IPR018730">
    <property type="entry name" value="DUF2273"/>
</dbReference>
<feature type="transmembrane region" description="Helical" evidence="1">
    <location>
        <begin position="7"/>
        <end position="27"/>
    </location>
</feature>
<dbReference type="Proteomes" id="UP000653045">
    <property type="component" value="Unassembled WGS sequence"/>
</dbReference>
<dbReference type="Pfam" id="PF10031">
    <property type="entry name" value="DUF2273"/>
    <property type="match status" value="1"/>
</dbReference>
<feature type="transmembrane region" description="Helical" evidence="1">
    <location>
        <begin position="33"/>
        <end position="55"/>
    </location>
</feature>
<organism evidence="2 3">
    <name type="scientific">Streptococcus pacificus</name>
    <dbReference type="NCBI Taxonomy" id="2740577"/>
    <lineage>
        <taxon>Bacteria</taxon>
        <taxon>Bacillati</taxon>
        <taxon>Bacillota</taxon>
        <taxon>Bacilli</taxon>
        <taxon>Lactobacillales</taxon>
        <taxon>Streptococcaceae</taxon>
        <taxon>Streptococcus</taxon>
    </lineage>
</organism>
<keyword evidence="1" id="KW-0812">Transmembrane</keyword>
<evidence type="ECO:0000313" key="2">
    <source>
        <dbReference type="EMBL" id="MBJ8325752.1"/>
    </source>
</evidence>